<comment type="cofactor">
    <cofactor evidence="1">
        <name>heme b</name>
        <dbReference type="ChEBI" id="CHEBI:60344"/>
    </cofactor>
</comment>
<sequence>MNVLLAVLAINPYLPSSTTMRRLALLALLLHSANAQYGYGPYTPTTTTTAGATSTSKASSGSSEGSESSEYGIQISRHSVVVAHVTCGALATLLLLPVGVMAARAPRAFTSKRWWFPLHACTQVLGLALVLAAFGIAWAHFAVHTLNTPHRKVAVAFFAIIITQAALGILTHAFGGPRRGVLNYIHWVFGLCAIGVGWAVAWLGITNEWEYRMHGKPAYGYRVGWGVVIGFWILMYAVGLTLLPRQLKRERADAAAAAAAGEHGNETETEVAALHPPKSQSN</sequence>
<keyword evidence="7" id="KW-0249">Electron transport</keyword>
<evidence type="ECO:0000256" key="2">
    <source>
        <dbReference type="ARBA" id="ARBA00004141"/>
    </source>
</evidence>
<feature type="transmembrane region" description="Helical" evidence="12">
    <location>
        <begin position="181"/>
        <end position="203"/>
    </location>
</feature>
<keyword evidence="13" id="KW-0732">Signal</keyword>
<dbReference type="GO" id="GO:0016020">
    <property type="term" value="C:membrane"/>
    <property type="evidence" value="ECO:0007669"/>
    <property type="project" value="UniProtKB-SubCell"/>
</dbReference>
<evidence type="ECO:0000256" key="5">
    <source>
        <dbReference type="ARBA" id="ARBA00022692"/>
    </source>
</evidence>
<evidence type="ECO:0000256" key="7">
    <source>
        <dbReference type="ARBA" id="ARBA00022982"/>
    </source>
</evidence>
<proteinExistence type="predicted"/>
<protein>
    <recommendedName>
        <fullName evidence="14">Cytochrome b561 domain-containing protein</fullName>
    </recommendedName>
</protein>
<evidence type="ECO:0000256" key="13">
    <source>
        <dbReference type="SAM" id="SignalP"/>
    </source>
</evidence>
<feature type="region of interest" description="Disordered" evidence="11">
    <location>
        <begin position="258"/>
        <end position="282"/>
    </location>
</feature>
<evidence type="ECO:0000256" key="9">
    <source>
        <dbReference type="ARBA" id="ARBA00023004"/>
    </source>
</evidence>
<dbReference type="PROSITE" id="PS50939">
    <property type="entry name" value="CYTOCHROME_B561"/>
    <property type="match status" value="1"/>
</dbReference>
<dbReference type="EMBL" id="BTCM01000009">
    <property type="protein sequence ID" value="GMK59817.1"/>
    <property type="molecule type" value="Genomic_DNA"/>
</dbReference>
<evidence type="ECO:0000313" key="16">
    <source>
        <dbReference type="Proteomes" id="UP001222932"/>
    </source>
</evidence>
<keyword evidence="6" id="KW-0479">Metal-binding</keyword>
<dbReference type="Proteomes" id="UP001222932">
    <property type="component" value="Unassembled WGS sequence"/>
</dbReference>
<evidence type="ECO:0000259" key="14">
    <source>
        <dbReference type="PROSITE" id="PS50939"/>
    </source>
</evidence>
<feature type="transmembrane region" description="Helical" evidence="12">
    <location>
        <begin position="223"/>
        <end position="243"/>
    </location>
</feature>
<comment type="caution">
    <text evidence="15">The sequence shown here is derived from an EMBL/GenBank/DDBJ whole genome shotgun (WGS) entry which is preliminary data.</text>
</comment>
<reference evidence="15" key="2">
    <citation type="submission" date="2023-06" db="EMBL/GenBank/DDBJ databases">
        <authorList>
            <person name="Kobayashi Y."/>
            <person name="Kayamori A."/>
            <person name="Aoki K."/>
            <person name="Shiwa Y."/>
            <person name="Fujita N."/>
            <person name="Sugita T."/>
            <person name="Iwasaki W."/>
            <person name="Tanaka N."/>
            <person name="Takashima M."/>
        </authorList>
    </citation>
    <scope>NUCLEOTIDE SEQUENCE</scope>
    <source>
        <strain evidence="15">HIS016</strain>
    </source>
</reference>
<dbReference type="InterPro" id="IPR006593">
    <property type="entry name" value="Cyt_b561/ferric_Rdtase_TM"/>
</dbReference>
<feature type="domain" description="Cytochrome b561" evidence="14">
    <location>
        <begin position="39"/>
        <end position="245"/>
    </location>
</feature>
<dbReference type="PANTHER" id="PTHR15422:SF24">
    <property type="entry name" value="DOMON RELATED DOMAIN-CONTAINING PROTEIN"/>
    <property type="match status" value="1"/>
</dbReference>
<feature type="signal peptide" evidence="13">
    <location>
        <begin position="1"/>
        <end position="35"/>
    </location>
</feature>
<keyword evidence="10 12" id="KW-0472">Membrane</keyword>
<keyword evidence="3" id="KW-0813">Transport</keyword>
<feature type="transmembrane region" description="Helical" evidence="12">
    <location>
        <begin position="81"/>
        <end position="103"/>
    </location>
</feature>
<evidence type="ECO:0000313" key="15">
    <source>
        <dbReference type="EMBL" id="GMK59817.1"/>
    </source>
</evidence>
<dbReference type="PANTHER" id="PTHR15422">
    <property type="entry name" value="OS05G0565100 PROTEIN"/>
    <property type="match status" value="1"/>
</dbReference>
<evidence type="ECO:0000256" key="10">
    <source>
        <dbReference type="ARBA" id="ARBA00023136"/>
    </source>
</evidence>
<keyword evidence="9" id="KW-0408">Iron</keyword>
<feature type="chain" id="PRO_5042275477" description="Cytochrome b561 domain-containing protein" evidence="13">
    <location>
        <begin position="36"/>
        <end position="282"/>
    </location>
</feature>
<dbReference type="CDD" id="cd08760">
    <property type="entry name" value="Cyt_b561_FRRS1_like"/>
    <property type="match status" value="1"/>
</dbReference>
<keyword evidence="5 12" id="KW-0812">Transmembrane</keyword>
<keyword evidence="8 12" id="KW-1133">Transmembrane helix</keyword>
<reference evidence="15" key="1">
    <citation type="journal article" date="2023" name="BMC Genomics">
        <title>Chromosome-level genome assemblies of Cutaneotrichosporon spp. (Trichosporonales, Basidiomycota) reveal imbalanced evolution between nucleotide sequences and chromosome synteny.</title>
        <authorList>
            <person name="Kobayashi Y."/>
            <person name="Kayamori A."/>
            <person name="Aoki K."/>
            <person name="Shiwa Y."/>
            <person name="Matsutani M."/>
            <person name="Fujita N."/>
            <person name="Sugita T."/>
            <person name="Iwasaki W."/>
            <person name="Tanaka N."/>
            <person name="Takashima M."/>
        </authorList>
    </citation>
    <scope>NUCLEOTIDE SEQUENCE</scope>
    <source>
        <strain evidence="15">HIS016</strain>
    </source>
</reference>
<evidence type="ECO:0000256" key="3">
    <source>
        <dbReference type="ARBA" id="ARBA00022448"/>
    </source>
</evidence>
<dbReference type="GO" id="GO:0020037">
    <property type="term" value="F:heme binding"/>
    <property type="evidence" value="ECO:0007669"/>
    <property type="project" value="TreeGrafter"/>
</dbReference>
<dbReference type="AlphaFoldDB" id="A0AAD3U0G5"/>
<evidence type="ECO:0000256" key="12">
    <source>
        <dbReference type="SAM" id="Phobius"/>
    </source>
</evidence>
<dbReference type="SMART" id="SM00665">
    <property type="entry name" value="B561"/>
    <property type="match status" value="1"/>
</dbReference>
<evidence type="ECO:0000256" key="11">
    <source>
        <dbReference type="SAM" id="MobiDB-lite"/>
    </source>
</evidence>
<evidence type="ECO:0000256" key="4">
    <source>
        <dbReference type="ARBA" id="ARBA00022617"/>
    </source>
</evidence>
<evidence type="ECO:0000256" key="8">
    <source>
        <dbReference type="ARBA" id="ARBA00022989"/>
    </source>
</evidence>
<feature type="transmembrane region" description="Helical" evidence="12">
    <location>
        <begin position="153"/>
        <end position="174"/>
    </location>
</feature>
<name>A0AAD3U0G5_9TREE</name>
<dbReference type="Gene3D" id="1.20.120.1770">
    <property type="match status" value="1"/>
</dbReference>
<evidence type="ECO:0000256" key="6">
    <source>
        <dbReference type="ARBA" id="ARBA00022723"/>
    </source>
</evidence>
<gene>
    <name evidence="15" type="ORF">CspeluHIS016_0900340</name>
</gene>
<keyword evidence="4" id="KW-0349">Heme</keyword>
<accession>A0AAD3U0G5</accession>
<dbReference type="GO" id="GO:0140575">
    <property type="term" value="F:transmembrane monodehydroascorbate reductase activity"/>
    <property type="evidence" value="ECO:0007669"/>
    <property type="project" value="InterPro"/>
</dbReference>
<evidence type="ECO:0000256" key="1">
    <source>
        <dbReference type="ARBA" id="ARBA00001970"/>
    </source>
</evidence>
<dbReference type="GO" id="GO:0046872">
    <property type="term" value="F:metal ion binding"/>
    <property type="evidence" value="ECO:0007669"/>
    <property type="project" value="UniProtKB-KW"/>
</dbReference>
<dbReference type="InterPro" id="IPR045150">
    <property type="entry name" value="CYB561D1/2"/>
</dbReference>
<comment type="subcellular location">
    <subcellularLocation>
        <location evidence="2">Membrane</location>
        <topology evidence="2">Multi-pass membrane protein</topology>
    </subcellularLocation>
</comment>
<keyword evidence="16" id="KW-1185">Reference proteome</keyword>
<feature type="transmembrane region" description="Helical" evidence="12">
    <location>
        <begin position="115"/>
        <end position="141"/>
    </location>
</feature>
<organism evidence="15 16">
    <name type="scientific">Cutaneotrichosporon spelunceum</name>
    <dbReference type="NCBI Taxonomy" id="1672016"/>
    <lineage>
        <taxon>Eukaryota</taxon>
        <taxon>Fungi</taxon>
        <taxon>Dikarya</taxon>
        <taxon>Basidiomycota</taxon>
        <taxon>Agaricomycotina</taxon>
        <taxon>Tremellomycetes</taxon>
        <taxon>Trichosporonales</taxon>
        <taxon>Trichosporonaceae</taxon>
        <taxon>Cutaneotrichosporon</taxon>
    </lineage>
</organism>